<dbReference type="FunFam" id="3.30.40.10:FF:000154">
    <property type="entry name" value="PHD finger protein 12"/>
    <property type="match status" value="1"/>
</dbReference>
<dbReference type="AlphaFoldDB" id="A0A8J2QC05"/>
<dbReference type="InterPro" id="IPR038098">
    <property type="entry name" value="PHF12_MRG-bd_sf"/>
</dbReference>
<keyword evidence="9" id="KW-1185">Reference proteome</keyword>
<organism evidence="8 9">
    <name type="scientific">Danaus chrysippus</name>
    <name type="common">African queen</name>
    <dbReference type="NCBI Taxonomy" id="151541"/>
    <lineage>
        <taxon>Eukaryota</taxon>
        <taxon>Metazoa</taxon>
        <taxon>Ecdysozoa</taxon>
        <taxon>Arthropoda</taxon>
        <taxon>Hexapoda</taxon>
        <taxon>Insecta</taxon>
        <taxon>Pterygota</taxon>
        <taxon>Neoptera</taxon>
        <taxon>Endopterygota</taxon>
        <taxon>Lepidoptera</taxon>
        <taxon>Glossata</taxon>
        <taxon>Ditrysia</taxon>
        <taxon>Papilionoidea</taxon>
        <taxon>Nymphalidae</taxon>
        <taxon>Danainae</taxon>
        <taxon>Danaini</taxon>
        <taxon>Danaina</taxon>
        <taxon>Danaus</taxon>
        <taxon>Anosia</taxon>
    </lineage>
</organism>
<dbReference type="Pfam" id="PF00628">
    <property type="entry name" value="PHD"/>
    <property type="match status" value="2"/>
</dbReference>
<evidence type="ECO:0000256" key="1">
    <source>
        <dbReference type="ARBA" id="ARBA00022723"/>
    </source>
</evidence>
<feature type="domain" description="PHD-type" evidence="7">
    <location>
        <begin position="221"/>
        <end position="271"/>
    </location>
</feature>
<comment type="caution">
    <text evidence="8">The sequence shown here is derived from an EMBL/GenBank/DDBJ whole genome shotgun (WGS) entry which is preliminary data.</text>
</comment>
<evidence type="ECO:0000259" key="7">
    <source>
        <dbReference type="PROSITE" id="PS50016"/>
    </source>
</evidence>
<dbReference type="SMART" id="SM00249">
    <property type="entry name" value="PHD"/>
    <property type="match status" value="2"/>
</dbReference>
<dbReference type="GO" id="GO:0070822">
    <property type="term" value="C:Sin3-type complex"/>
    <property type="evidence" value="ECO:0007669"/>
    <property type="project" value="TreeGrafter"/>
</dbReference>
<dbReference type="GO" id="GO:0003714">
    <property type="term" value="F:transcription corepressor activity"/>
    <property type="evidence" value="ECO:0007669"/>
    <property type="project" value="InterPro"/>
</dbReference>
<dbReference type="InterPro" id="IPR011011">
    <property type="entry name" value="Znf_FYVE_PHD"/>
</dbReference>
<dbReference type="InterPro" id="IPR031966">
    <property type="entry name" value="PHF12_MRG-bd"/>
</dbReference>
<dbReference type="Proteomes" id="UP000789524">
    <property type="component" value="Unassembled WGS sequence"/>
</dbReference>
<dbReference type="PROSITE" id="PS01359">
    <property type="entry name" value="ZF_PHD_1"/>
    <property type="match status" value="1"/>
</dbReference>
<evidence type="ECO:0000256" key="2">
    <source>
        <dbReference type="ARBA" id="ARBA00022771"/>
    </source>
</evidence>
<dbReference type="OrthoDB" id="1919692at2759"/>
<keyword evidence="1" id="KW-0479">Metal-binding</keyword>
<dbReference type="SUPFAM" id="SSF49879">
    <property type="entry name" value="SMAD/FHA domain"/>
    <property type="match status" value="1"/>
</dbReference>
<dbReference type="EMBL" id="CAKASE010000043">
    <property type="protein sequence ID" value="CAG9559357.1"/>
    <property type="molecule type" value="Genomic_DNA"/>
</dbReference>
<evidence type="ECO:0000256" key="5">
    <source>
        <dbReference type="SAM" id="MobiDB-lite"/>
    </source>
</evidence>
<dbReference type="PROSITE" id="PS50006">
    <property type="entry name" value="FHA_DOMAIN"/>
    <property type="match status" value="1"/>
</dbReference>
<dbReference type="InterPro" id="IPR019787">
    <property type="entry name" value="Znf_PHD-finger"/>
</dbReference>
<dbReference type="InterPro" id="IPR013083">
    <property type="entry name" value="Znf_RING/FYVE/PHD"/>
</dbReference>
<evidence type="ECO:0000313" key="9">
    <source>
        <dbReference type="Proteomes" id="UP000789524"/>
    </source>
</evidence>
<feature type="compositionally biased region" description="Basic residues" evidence="5">
    <location>
        <begin position="33"/>
        <end position="48"/>
    </location>
</feature>
<dbReference type="InterPro" id="IPR000253">
    <property type="entry name" value="FHA_dom"/>
</dbReference>
<dbReference type="GO" id="GO:0008270">
    <property type="term" value="F:zinc ion binding"/>
    <property type="evidence" value="ECO:0007669"/>
    <property type="project" value="UniProtKB-KW"/>
</dbReference>
<dbReference type="InterPro" id="IPR001965">
    <property type="entry name" value="Znf_PHD"/>
</dbReference>
<evidence type="ECO:0000256" key="3">
    <source>
        <dbReference type="ARBA" id="ARBA00022833"/>
    </source>
</evidence>
<feature type="domain" description="FHA" evidence="6">
    <location>
        <begin position="611"/>
        <end position="663"/>
    </location>
</feature>
<dbReference type="PANTHER" id="PTHR46309">
    <property type="entry name" value="PHD FINGER PROTEIN 12"/>
    <property type="match status" value="1"/>
</dbReference>
<name>A0A8J2QC05_9NEOP</name>
<dbReference type="Pfam" id="PF16737">
    <property type="entry name" value="PHF12_MRG_bd"/>
    <property type="match status" value="1"/>
</dbReference>
<sequence>MSNVSYDLDTSGGLMPLIRALIKPPDEDLNASKPKKPQHPYYKRPGKGHNHDSCDACGEGGDLICCDRCPASFHLGCYDPPLEEDDIPAGSWLCRECKAGDEKGVIRSNRVQSPTDKTEGEKKSRSLRNSRTNSLNKKKGKDEIKEKEIEEVKEKDKDSEPGKELTPMEILVKAAKVMNPKQFELPREMRIPCNFPGTEKDGKSSSGIITVDAWGCVPLPAKSCFVCRGTCKMAPLLQCDYCPLLFHQDCLDPPLTALPTGRWMCPNHVEQYIDWKLVSSISATERAALWDKFSEPVDQDAIKCAFIRRARTYRPAFRIKVPLSSRGRVVVPSMVRAHYSRPPPLLPSRRDYVRCTNVIRNLKAGGDYCDSEDGEPYKICMNLSCPQYSGGECPLDSPKLKGATNEDADEDLKEIEDSQKIEKNNASDTSDIDSDLEKITVRKRKVSSEEGANKRMKLEKLQLKEEEGVKELLDAVEEQLEQIDDRLVKLLAWQRLQQIAAGETVSGRWRHFPPPGQVGRAAVALSSASRASLAKLGVKTVPLPSDLLAREDRDRIARLVWGSAPAPPPAPAPREQLANSLVRAVLCQVKSLDGEGNSTLTSTVAMRGSSLVAGVDSVCDLRLDPVCCKVSEIHARIFSDEVTGHFELINYSEWGTRVNGVLYATDVTQTRIADEDDERTEDLREIVRGRRGRMTRISGPLTEATSGGGCSCSMKGAAPGEGGAWEGSALLPHGALIQFGCQMYVFSITDYKTS</sequence>
<feature type="region of interest" description="Disordered" evidence="5">
    <location>
        <begin position="25"/>
        <end position="48"/>
    </location>
</feature>
<dbReference type="GO" id="GO:0000122">
    <property type="term" value="P:negative regulation of transcription by RNA polymerase II"/>
    <property type="evidence" value="ECO:0007669"/>
    <property type="project" value="TreeGrafter"/>
</dbReference>
<dbReference type="Gene3D" id="6.10.20.60">
    <property type="entry name" value="PHD finger protein 12"/>
    <property type="match status" value="1"/>
</dbReference>
<dbReference type="CDD" id="cd15534">
    <property type="entry name" value="PHD2_PHF12_Rco1"/>
    <property type="match status" value="1"/>
</dbReference>
<dbReference type="InterPro" id="IPR042163">
    <property type="entry name" value="PHF12"/>
</dbReference>
<feature type="domain" description="PHD-type" evidence="7">
    <location>
        <begin position="51"/>
        <end position="100"/>
    </location>
</feature>
<dbReference type="InterPro" id="IPR008984">
    <property type="entry name" value="SMAD_FHA_dom_sf"/>
</dbReference>
<dbReference type="SUPFAM" id="SSF57903">
    <property type="entry name" value="FYVE/PHD zinc finger"/>
    <property type="match status" value="2"/>
</dbReference>
<proteinExistence type="predicted"/>
<keyword evidence="3" id="KW-0862">Zinc</keyword>
<reference evidence="8" key="1">
    <citation type="submission" date="2021-09" db="EMBL/GenBank/DDBJ databases">
        <authorList>
            <person name="Martin H S."/>
        </authorList>
    </citation>
    <scope>NUCLEOTIDE SEQUENCE</scope>
</reference>
<dbReference type="Gene3D" id="3.30.40.10">
    <property type="entry name" value="Zinc/RING finger domain, C3HC4 (zinc finger)"/>
    <property type="match status" value="2"/>
</dbReference>
<gene>
    <name evidence="8" type="ORF">DCHRY22_LOCUS1233</name>
</gene>
<dbReference type="InterPro" id="IPR019786">
    <property type="entry name" value="Zinc_finger_PHD-type_CS"/>
</dbReference>
<dbReference type="PROSITE" id="PS50016">
    <property type="entry name" value="ZF_PHD_2"/>
    <property type="match status" value="2"/>
</dbReference>
<feature type="compositionally biased region" description="Basic and acidic residues" evidence="5">
    <location>
        <begin position="140"/>
        <end position="163"/>
    </location>
</feature>
<feature type="region of interest" description="Disordered" evidence="5">
    <location>
        <begin position="105"/>
        <end position="165"/>
    </location>
</feature>
<accession>A0A8J2QC05</accession>
<keyword evidence="2 4" id="KW-0863">Zinc-finger</keyword>
<protein>
    <submittedName>
        <fullName evidence="8">(African queen) hypothetical protein</fullName>
    </submittedName>
</protein>
<dbReference type="CDD" id="cd15533">
    <property type="entry name" value="PHD1_PHF12"/>
    <property type="match status" value="1"/>
</dbReference>
<evidence type="ECO:0000256" key="4">
    <source>
        <dbReference type="PROSITE-ProRule" id="PRU00146"/>
    </source>
</evidence>
<dbReference type="PANTHER" id="PTHR46309:SF1">
    <property type="entry name" value="PHD FINGER PROTEIN 12"/>
    <property type="match status" value="1"/>
</dbReference>
<evidence type="ECO:0000259" key="6">
    <source>
        <dbReference type="PROSITE" id="PS50006"/>
    </source>
</evidence>
<evidence type="ECO:0000313" key="8">
    <source>
        <dbReference type="EMBL" id="CAG9559357.1"/>
    </source>
</evidence>